<dbReference type="RefSeq" id="YP_008378251.1">
    <property type="nucleotide sequence ID" value="NC_021923.1"/>
</dbReference>
<dbReference type="KEGG" id="vg:16489437"/>
<organism evidence="1 2">
    <name type="scientific">Hemileuca sp. nucleopolyhedrovirus</name>
    <dbReference type="NCBI Taxonomy" id="1367203"/>
    <lineage>
        <taxon>Viruses</taxon>
        <taxon>Viruses incertae sedis</taxon>
        <taxon>Naldaviricetes</taxon>
        <taxon>Lefavirales</taxon>
        <taxon>Baculoviridae</taxon>
        <taxon>Alphabaculovirus</taxon>
        <taxon>Alphabaculovirus heleucae</taxon>
        <taxon>Hemileuca species nucleopolyhedrovirus</taxon>
    </lineage>
</organism>
<evidence type="ECO:0000313" key="2">
    <source>
        <dbReference type="Proteomes" id="UP000203768"/>
    </source>
</evidence>
<dbReference type="GeneID" id="16489437"/>
<dbReference type="Proteomes" id="UP000203768">
    <property type="component" value="Segment"/>
</dbReference>
<evidence type="ECO:0000313" key="1">
    <source>
        <dbReference type="EMBL" id="AGR56787.1"/>
    </source>
</evidence>
<name>S5N967_9ABAC</name>
<keyword evidence="2" id="KW-1185">Reference proteome</keyword>
<accession>S5N967</accession>
<protein>
    <submittedName>
        <fullName evidence="1">HESP035</fullName>
    </submittedName>
</protein>
<proteinExistence type="predicted"/>
<gene>
    <name evidence="1" type="ORF">Hesp035</name>
</gene>
<sequence>MDLENNIGILVDDLEQKKCISLEKNYEKFDLIVENIIKKLNEYMRLKLRWGVGFYFIEEQLLTNNKKFLKRVEKLSSDPSMVADTIAEAIQNLEPVFKLCDDFVKKIVFDVTKIDLGDYQGAFPDDSKGEHTNNKIYNHAKNLAEECMDDNRIIDWLIFKYNTETYAKFQKTLFRIHKRYANKRNFWNKSNWTFDVYDALDNFMELNYNTFDL</sequence>
<dbReference type="EMBL" id="KF158713">
    <property type="protein sequence ID" value="AGR56787.1"/>
    <property type="molecule type" value="Genomic_DNA"/>
</dbReference>
<reference evidence="1 2" key="1">
    <citation type="journal article" date="2013" name="Virus Genes">
        <title>The genome of a baculovirus isolated from Hemileuca sp. encodes a serpin ortholog.</title>
        <authorList>
            <person name="Rohrmann G.F."/>
            <person name="Erlandson M.A."/>
            <person name="Theilmann D.A."/>
        </authorList>
    </citation>
    <scope>NUCLEOTIDE SEQUENCE [LARGE SCALE GENOMIC DNA]</scope>
</reference>